<dbReference type="InterPro" id="IPR050484">
    <property type="entry name" value="Transf_Hexapept/Carb_Anhydrase"/>
</dbReference>
<dbReference type="SUPFAM" id="SSF51161">
    <property type="entry name" value="Trimeric LpxA-like enzymes"/>
    <property type="match status" value="1"/>
</dbReference>
<dbReference type="AlphaFoldDB" id="A0A9D1HAR9"/>
<dbReference type="PANTHER" id="PTHR13061">
    <property type="entry name" value="DYNACTIN SUBUNIT P25"/>
    <property type="match status" value="1"/>
</dbReference>
<gene>
    <name evidence="1" type="ORF">IAC44_03755</name>
</gene>
<dbReference type="InterPro" id="IPR001451">
    <property type="entry name" value="Hexapep"/>
</dbReference>
<reference evidence="1" key="2">
    <citation type="journal article" date="2021" name="PeerJ">
        <title>Extensive microbial diversity within the chicken gut microbiome revealed by metagenomics and culture.</title>
        <authorList>
            <person name="Gilroy R."/>
            <person name="Ravi A."/>
            <person name="Getino M."/>
            <person name="Pursley I."/>
            <person name="Horton D.L."/>
            <person name="Alikhan N.F."/>
            <person name="Baker D."/>
            <person name="Gharbi K."/>
            <person name="Hall N."/>
            <person name="Watson M."/>
            <person name="Adriaenssens E.M."/>
            <person name="Foster-Nyarko E."/>
            <person name="Jarju S."/>
            <person name="Secka A."/>
            <person name="Antonio M."/>
            <person name="Oren A."/>
            <person name="Chaudhuri R.R."/>
            <person name="La Ragione R."/>
            <person name="Hildebrand F."/>
            <person name="Pallen M.J."/>
        </authorList>
    </citation>
    <scope>NUCLEOTIDE SEQUENCE</scope>
    <source>
        <strain evidence="1">1383</strain>
    </source>
</reference>
<dbReference type="Pfam" id="PF00132">
    <property type="entry name" value="Hexapep"/>
    <property type="match status" value="1"/>
</dbReference>
<dbReference type="CDD" id="cd04645">
    <property type="entry name" value="LbH_gamma_CA_like"/>
    <property type="match status" value="1"/>
</dbReference>
<name>A0A9D1HAR9_9FLAO</name>
<dbReference type="Proteomes" id="UP000824161">
    <property type="component" value="Unassembled WGS sequence"/>
</dbReference>
<proteinExistence type="predicted"/>
<organism evidence="1 2">
    <name type="scientific">Candidatus Merdimorpha stercoravium</name>
    <dbReference type="NCBI Taxonomy" id="2840863"/>
    <lineage>
        <taxon>Bacteria</taxon>
        <taxon>Pseudomonadati</taxon>
        <taxon>Bacteroidota</taxon>
        <taxon>Flavobacteriia</taxon>
        <taxon>Flavobacteriales</taxon>
        <taxon>Candidatus Merdimorpha</taxon>
    </lineage>
</organism>
<protein>
    <submittedName>
        <fullName evidence="1">Gamma carbonic anhydrase family protein</fullName>
    </submittedName>
</protein>
<evidence type="ECO:0000313" key="1">
    <source>
        <dbReference type="EMBL" id="HIT97935.1"/>
    </source>
</evidence>
<dbReference type="EMBL" id="DVLY01000087">
    <property type="protein sequence ID" value="HIT97935.1"/>
    <property type="molecule type" value="Genomic_DNA"/>
</dbReference>
<dbReference type="InterPro" id="IPR047324">
    <property type="entry name" value="LbH_gamma_CA-like"/>
</dbReference>
<accession>A0A9D1HAR9</accession>
<evidence type="ECO:0000313" key="2">
    <source>
        <dbReference type="Proteomes" id="UP000824161"/>
    </source>
</evidence>
<sequence>MAIIKKVRGKSPVWGRGCWFADNAAILGDVTMGEDCNVWFGAVVRGDVHYIKMGDKVNIQDNATLHTTYKKHPLNIGNHVSIAHNAVVHGCTLGDYTLVGMGAVVMDGAVVEPHSLIAAGAVVTQGTVVPSGSIYAGNPARKLKDISPEQLRDIVERISNDYAMYASWYTEESPEEEEDTPSEQ</sequence>
<comment type="caution">
    <text evidence="1">The sequence shown here is derived from an EMBL/GenBank/DDBJ whole genome shotgun (WGS) entry which is preliminary data.</text>
</comment>
<dbReference type="Gene3D" id="2.160.10.10">
    <property type="entry name" value="Hexapeptide repeat proteins"/>
    <property type="match status" value="1"/>
</dbReference>
<dbReference type="PANTHER" id="PTHR13061:SF29">
    <property type="entry name" value="GAMMA CARBONIC ANHYDRASE-LIKE 1, MITOCHONDRIAL-RELATED"/>
    <property type="match status" value="1"/>
</dbReference>
<dbReference type="InterPro" id="IPR011004">
    <property type="entry name" value="Trimer_LpxA-like_sf"/>
</dbReference>
<reference evidence="1" key="1">
    <citation type="submission" date="2020-10" db="EMBL/GenBank/DDBJ databases">
        <authorList>
            <person name="Gilroy R."/>
        </authorList>
    </citation>
    <scope>NUCLEOTIDE SEQUENCE</scope>
    <source>
        <strain evidence="1">1383</strain>
    </source>
</reference>